<sequence length="342" mass="37784">MQQVYRKAPRWQLLSPSLPSLYPAHIFPFASSLQAHPRATMNNRQVARPQLSKSDFVNPDVLHAVNPHPFWGYVHGPIPNNNLDWHVQPSHTGHATKQDVALALASHSLQAPMVTMNLYNIYVCDISLHGTVMCGVSFRGCAANPGSRKNLGIQEETAGDNAMRRWVLMGGWRDAIYYREPTKDIISDSPIGYYCGVLEEIARNDAQFAAEYGTQFHRPGHREWAQVMNHLTHHSPNQPMPLVVPSTPGDQDSVTSSRCEQSTLTEPTSGNGPNDNPGSTSGSEHNCGIVTTSVSEVVFEVDSEPEEQEEWPVDAATDIFAGMYLPSSKLHAAYGPMPEEMD</sequence>
<proteinExistence type="predicted"/>
<accession>B6HUT0</accession>
<organism evidence="2 3">
    <name type="scientific">Penicillium rubens (strain ATCC 28089 / DSM 1075 / NRRL 1951 / Wisconsin 54-1255)</name>
    <name type="common">Penicillium chrysogenum</name>
    <dbReference type="NCBI Taxonomy" id="500485"/>
    <lineage>
        <taxon>Eukaryota</taxon>
        <taxon>Fungi</taxon>
        <taxon>Dikarya</taxon>
        <taxon>Ascomycota</taxon>
        <taxon>Pezizomycotina</taxon>
        <taxon>Eurotiomycetes</taxon>
        <taxon>Eurotiomycetidae</taxon>
        <taxon>Eurotiales</taxon>
        <taxon>Aspergillaceae</taxon>
        <taxon>Penicillium</taxon>
        <taxon>Penicillium chrysogenum species complex</taxon>
    </lineage>
</organism>
<dbReference type="OrthoDB" id="5233426at2759"/>
<dbReference type="EMBL" id="AM920437">
    <property type="protein sequence ID" value="CAP97833.1"/>
    <property type="molecule type" value="Genomic_DNA"/>
</dbReference>
<dbReference type="HOGENOM" id="CLU_811583_0_0_1"/>
<gene>
    <name evidence="2" type="ORF">Pc22g05450</name>
    <name evidence="2" type="ORF">PCH_Pc22g05450</name>
</gene>
<dbReference type="AlphaFoldDB" id="B6HUT0"/>
<reference evidence="2 3" key="1">
    <citation type="journal article" date="2008" name="Nat. Biotechnol.">
        <title>Genome sequencing and analysis of the filamentous fungus Penicillium chrysogenum.</title>
        <authorList>
            <person name="van den Berg M.A."/>
            <person name="Albang R."/>
            <person name="Albermann K."/>
            <person name="Badger J.H."/>
            <person name="Daran J.-M."/>
            <person name="Driessen A.J.M."/>
            <person name="Garcia-Estrada C."/>
            <person name="Fedorova N.D."/>
            <person name="Harris D.M."/>
            <person name="Heijne W.H.M."/>
            <person name="Joardar V.S."/>
            <person name="Kiel J.A.K.W."/>
            <person name="Kovalchuk A."/>
            <person name="Martin J.F."/>
            <person name="Nierman W.C."/>
            <person name="Nijland J.G."/>
            <person name="Pronk J.T."/>
            <person name="Roubos J.A."/>
            <person name="van der Klei I.J."/>
            <person name="van Peij N.N.M.E."/>
            <person name="Veenhuis M."/>
            <person name="von Doehren H."/>
            <person name="Wagner C."/>
            <person name="Wortman J.R."/>
            <person name="Bovenberg R.A.L."/>
        </authorList>
    </citation>
    <scope>NUCLEOTIDE SEQUENCE [LARGE SCALE GENOMIC DNA]</scope>
    <source>
        <strain evidence="3">ATCC 28089 / DSM 1075 / NRRL 1951 / Wisconsin 54-1255</strain>
    </source>
</reference>
<evidence type="ECO:0000313" key="3">
    <source>
        <dbReference type="Proteomes" id="UP000000724"/>
    </source>
</evidence>
<evidence type="ECO:0000256" key="1">
    <source>
        <dbReference type="SAM" id="MobiDB-lite"/>
    </source>
</evidence>
<dbReference type="Proteomes" id="UP000000724">
    <property type="component" value="Contig Pc00c22"/>
</dbReference>
<feature type="region of interest" description="Disordered" evidence="1">
    <location>
        <begin position="232"/>
        <end position="287"/>
    </location>
</feature>
<dbReference type="VEuPathDB" id="FungiDB:PCH_Pc22g05450"/>
<protein>
    <submittedName>
        <fullName evidence="2">Uncharacterized protein</fullName>
    </submittedName>
</protein>
<evidence type="ECO:0000313" key="2">
    <source>
        <dbReference type="EMBL" id="CAP97833.1"/>
    </source>
</evidence>
<dbReference type="OMA" id="ARNDAQF"/>
<keyword evidence="3" id="KW-1185">Reference proteome</keyword>
<feature type="compositionally biased region" description="Polar residues" evidence="1">
    <location>
        <begin position="248"/>
        <end position="284"/>
    </location>
</feature>
<name>B6HUT0_PENRW</name>